<reference evidence="1 2" key="1">
    <citation type="submission" date="2020-04" db="EMBL/GenBank/DDBJ databases">
        <authorList>
            <person name="Yin C."/>
        </authorList>
    </citation>
    <scope>NUCLEOTIDE SEQUENCE [LARGE SCALE GENOMIC DNA]</scope>
    <source>
        <strain evidence="1 2">Ak56</strain>
    </source>
</reference>
<accession>A0A847SLA4</accession>
<organism evidence="1 2">
    <name type="scientific">Chitinophaga eiseniae</name>
    <dbReference type="NCBI Taxonomy" id="634771"/>
    <lineage>
        <taxon>Bacteria</taxon>
        <taxon>Pseudomonadati</taxon>
        <taxon>Bacteroidota</taxon>
        <taxon>Chitinophagia</taxon>
        <taxon>Chitinophagales</taxon>
        <taxon>Chitinophagaceae</taxon>
        <taxon>Chitinophaga</taxon>
    </lineage>
</organism>
<dbReference type="PANTHER" id="PTHR34849">
    <property type="entry name" value="SSL5025 PROTEIN"/>
    <property type="match status" value="1"/>
</dbReference>
<comment type="caution">
    <text evidence="1">The sequence shown here is derived from an EMBL/GenBank/DDBJ whole genome shotgun (WGS) entry which is preliminary data.</text>
</comment>
<evidence type="ECO:0000313" key="2">
    <source>
        <dbReference type="Proteomes" id="UP000552864"/>
    </source>
</evidence>
<dbReference type="Pfam" id="PF04255">
    <property type="entry name" value="DUF433"/>
    <property type="match status" value="1"/>
</dbReference>
<dbReference type="Gene3D" id="1.10.10.10">
    <property type="entry name" value="Winged helix-like DNA-binding domain superfamily/Winged helix DNA-binding domain"/>
    <property type="match status" value="1"/>
</dbReference>
<dbReference type="InterPro" id="IPR007367">
    <property type="entry name" value="DUF433"/>
</dbReference>
<dbReference type="InterPro" id="IPR036388">
    <property type="entry name" value="WH-like_DNA-bd_sf"/>
</dbReference>
<evidence type="ECO:0000313" key="1">
    <source>
        <dbReference type="EMBL" id="NLR79577.1"/>
    </source>
</evidence>
<protein>
    <submittedName>
        <fullName evidence="1">DUF433 domain-containing protein</fullName>
    </submittedName>
</protein>
<dbReference type="EMBL" id="JABAHZ010000002">
    <property type="protein sequence ID" value="NLR79577.1"/>
    <property type="molecule type" value="Genomic_DNA"/>
</dbReference>
<gene>
    <name evidence="1" type="ORF">HGH91_13150</name>
</gene>
<dbReference type="RefSeq" id="WP_168738865.1">
    <property type="nucleotide sequence ID" value="NZ_JABAHZ010000002.1"/>
</dbReference>
<dbReference type="AlphaFoldDB" id="A0A847SLA4"/>
<dbReference type="PANTHER" id="PTHR34849:SF3">
    <property type="entry name" value="SSR2962 PROTEIN"/>
    <property type="match status" value="1"/>
</dbReference>
<dbReference type="InterPro" id="IPR009057">
    <property type="entry name" value="Homeodomain-like_sf"/>
</dbReference>
<sequence>MDYKEFIASDANIMLGKPIVKGTRIPVALVLQKLSEGAMIQDLLSAYPGLTYMSISAVLAYAFDAVANGNIISST</sequence>
<keyword evidence="2" id="KW-1185">Reference proteome</keyword>
<name>A0A847SLA4_9BACT</name>
<dbReference type="Proteomes" id="UP000552864">
    <property type="component" value="Unassembled WGS sequence"/>
</dbReference>
<dbReference type="SUPFAM" id="SSF46689">
    <property type="entry name" value="Homeodomain-like"/>
    <property type="match status" value="1"/>
</dbReference>
<proteinExistence type="predicted"/>